<evidence type="ECO:0000256" key="7">
    <source>
        <dbReference type="ARBA" id="ARBA00034078"/>
    </source>
</evidence>
<dbReference type="SFLD" id="SFLDF00301">
    <property type="entry name" value="2-iminoacetate_synthase_(ThiH)"/>
    <property type="match status" value="1"/>
</dbReference>
<gene>
    <name evidence="9" type="primary">thiH</name>
    <name evidence="9" type="ORF">DXA39_00305</name>
</gene>
<dbReference type="SMART" id="SM00729">
    <property type="entry name" value="Elp3"/>
    <property type="match status" value="1"/>
</dbReference>
<keyword evidence="4" id="KW-0479">Metal-binding</keyword>
<dbReference type="InterPro" id="IPR058240">
    <property type="entry name" value="rSAM_sf"/>
</dbReference>
<organism evidence="9 10">
    <name type="scientific">Anaerococcus nagyae</name>
    <dbReference type="NCBI Taxonomy" id="1755241"/>
    <lineage>
        <taxon>Bacteria</taxon>
        <taxon>Bacillati</taxon>
        <taxon>Bacillota</taxon>
        <taxon>Tissierellia</taxon>
        <taxon>Tissierellales</taxon>
        <taxon>Peptoniphilaceae</taxon>
        <taxon>Anaerococcus</taxon>
    </lineage>
</organism>
<comment type="cofactor">
    <cofactor evidence="7">
        <name>[2Fe-2S] cluster</name>
        <dbReference type="ChEBI" id="CHEBI:190135"/>
    </cofactor>
</comment>
<dbReference type="Pfam" id="PF04055">
    <property type="entry name" value="Radical_SAM"/>
    <property type="match status" value="1"/>
</dbReference>
<evidence type="ECO:0000259" key="8">
    <source>
        <dbReference type="PROSITE" id="PS51918"/>
    </source>
</evidence>
<evidence type="ECO:0000256" key="1">
    <source>
        <dbReference type="ARBA" id="ARBA00001966"/>
    </source>
</evidence>
<dbReference type="InterPro" id="IPR034428">
    <property type="entry name" value="ThiH/NoCL/HydG-like"/>
</dbReference>
<dbReference type="GO" id="GO:0051539">
    <property type="term" value="F:4 iron, 4 sulfur cluster binding"/>
    <property type="evidence" value="ECO:0007669"/>
    <property type="project" value="UniProtKB-KW"/>
</dbReference>
<dbReference type="Gene3D" id="3.20.20.70">
    <property type="entry name" value="Aldolase class I"/>
    <property type="match status" value="1"/>
</dbReference>
<dbReference type="Proteomes" id="UP000261011">
    <property type="component" value="Unassembled WGS sequence"/>
</dbReference>
<dbReference type="SFLD" id="SFLDG01060">
    <property type="entry name" value="BATS_domain_containing"/>
    <property type="match status" value="1"/>
</dbReference>
<protein>
    <submittedName>
        <fullName evidence="9">2-iminoacetate synthase ThiH</fullName>
    </submittedName>
</protein>
<dbReference type="SFLD" id="SFLDG01081">
    <property type="entry name" value="cleavage_of_the_Ca-Cb_bond_in"/>
    <property type="match status" value="1"/>
</dbReference>
<dbReference type="EMBL" id="QVEU01000001">
    <property type="protein sequence ID" value="RGB77931.1"/>
    <property type="molecule type" value="Genomic_DNA"/>
</dbReference>
<proteinExistence type="predicted"/>
<dbReference type="SMART" id="SM00876">
    <property type="entry name" value="BATS"/>
    <property type="match status" value="1"/>
</dbReference>
<evidence type="ECO:0000256" key="4">
    <source>
        <dbReference type="ARBA" id="ARBA00022723"/>
    </source>
</evidence>
<name>A0A3E2TKM5_9FIRM</name>
<dbReference type="NCBIfam" id="TIGR02351">
    <property type="entry name" value="thiH"/>
    <property type="match status" value="1"/>
</dbReference>
<dbReference type="PROSITE" id="PS51918">
    <property type="entry name" value="RADICAL_SAM"/>
    <property type="match status" value="1"/>
</dbReference>
<keyword evidence="5" id="KW-0408">Iron</keyword>
<dbReference type="GO" id="GO:0005506">
    <property type="term" value="F:iron ion binding"/>
    <property type="evidence" value="ECO:0007669"/>
    <property type="project" value="InterPro"/>
</dbReference>
<dbReference type="InterPro" id="IPR013785">
    <property type="entry name" value="Aldolase_TIM"/>
</dbReference>
<comment type="cofactor">
    <cofactor evidence="1">
        <name>[4Fe-4S] cluster</name>
        <dbReference type="ChEBI" id="CHEBI:49883"/>
    </cofactor>
</comment>
<accession>A0A3E2TKM5</accession>
<evidence type="ECO:0000256" key="3">
    <source>
        <dbReference type="ARBA" id="ARBA00022691"/>
    </source>
</evidence>
<keyword evidence="2" id="KW-0004">4Fe-4S</keyword>
<dbReference type="PANTHER" id="PTHR43583:SF1">
    <property type="entry name" value="2-IMINOACETATE SYNTHASE"/>
    <property type="match status" value="1"/>
</dbReference>
<evidence type="ECO:0000256" key="6">
    <source>
        <dbReference type="ARBA" id="ARBA00023014"/>
    </source>
</evidence>
<reference evidence="9 10" key="1">
    <citation type="submission" date="2018-08" db="EMBL/GenBank/DDBJ databases">
        <title>A genome reference for cultivated species of the human gut microbiota.</title>
        <authorList>
            <person name="Zou Y."/>
            <person name="Xue W."/>
            <person name="Luo G."/>
        </authorList>
    </citation>
    <scope>NUCLEOTIDE SEQUENCE [LARGE SCALE GENOMIC DNA]</scope>
    <source>
        <strain evidence="9 10">OF01-3</strain>
    </source>
</reference>
<dbReference type="AlphaFoldDB" id="A0A3E2TKM5"/>
<feature type="domain" description="Radical SAM core" evidence="8">
    <location>
        <begin position="85"/>
        <end position="312"/>
    </location>
</feature>
<dbReference type="SUPFAM" id="SSF102114">
    <property type="entry name" value="Radical SAM enzymes"/>
    <property type="match status" value="1"/>
</dbReference>
<evidence type="ECO:0000256" key="5">
    <source>
        <dbReference type="ARBA" id="ARBA00023004"/>
    </source>
</evidence>
<comment type="caution">
    <text evidence="9">The sequence shown here is derived from an EMBL/GenBank/DDBJ whole genome shotgun (WGS) entry which is preliminary data.</text>
</comment>
<dbReference type="InterPro" id="IPR010722">
    <property type="entry name" value="BATS_dom"/>
</dbReference>
<keyword evidence="3" id="KW-0949">S-adenosyl-L-methionine</keyword>
<evidence type="ECO:0000256" key="2">
    <source>
        <dbReference type="ARBA" id="ARBA00022485"/>
    </source>
</evidence>
<evidence type="ECO:0000313" key="10">
    <source>
        <dbReference type="Proteomes" id="UP000261011"/>
    </source>
</evidence>
<sequence length="389" mass="44136">MINMNIKSVEDYFPGMDIIDSDIKDKIDTIYEEVKNNEVNDSDIISSMEKESLSYQDFYNLLNDKDGKFLEIMGDKAYEKRIRYFGNNVTLFSPIYIANYCENSCKYCGFRAQSDIKRAKLDFEEIEAEMAALAATGIEDVLILTGESEKFSSIDYIAKACQIAKRYFKVIGIEIYPANVDDYKKLRAAGADFVTVFQESYNKEYYDFYHPAGHKRSFSYRIDTQERALMGGMRGVGFGTLFGLGNPIEEAFKLGIHASLIQKKYPDAEIAISLPRIRPTHGADESLIFENIIDDKKFFQILLAIRIFLPYASITLSTRESRNFRNLAVKYAATKVSASVDTSIGHRSKKSENGGGSQFEIDDKRSTDDVVNDLKDIGMTAVFTDYINL</sequence>
<dbReference type="InterPro" id="IPR006638">
    <property type="entry name" value="Elp3/MiaA/NifB-like_rSAM"/>
</dbReference>
<dbReference type="SFLD" id="SFLDS00029">
    <property type="entry name" value="Radical_SAM"/>
    <property type="match status" value="1"/>
</dbReference>
<dbReference type="Pfam" id="PF06968">
    <property type="entry name" value="BATS"/>
    <property type="match status" value="1"/>
</dbReference>
<dbReference type="OrthoDB" id="9801120at2"/>
<keyword evidence="6" id="KW-0411">Iron-sulfur</keyword>
<dbReference type="InterPro" id="IPR007197">
    <property type="entry name" value="rSAM"/>
</dbReference>
<dbReference type="PANTHER" id="PTHR43583">
    <property type="entry name" value="2-IMINOACETATE SYNTHASE"/>
    <property type="match status" value="1"/>
</dbReference>
<dbReference type="GO" id="GO:0009228">
    <property type="term" value="P:thiamine biosynthetic process"/>
    <property type="evidence" value="ECO:0007669"/>
    <property type="project" value="InterPro"/>
</dbReference>
<keyword evidence="10" id="KW-1185">Reference proteome</keyword>
<dbReference type="GO" id="GO:0003824">
    <property type="term" value="F:catalytic activity"/>
    <property type="evidence" value="ECO:0007669"/>
    <property type="project" value="InterPro"/>
</dbReference>
<evidence type="ECO:0000313" key="9">
    <source>
        <dbReference type="EMBL" id="RGB77931.1"/>
    </source>
</evidence>
<dbReference type="InterPro" id="IPR012726">
    <property type="entry name" value="ThiH"/>
</dbReference>